<evidence type="ECO:0000313" key="3">
    <source>
        <dbReference type="Proteomes" id="UP000619457"/>
    </source>
</evidence>
<feature type="transmembrane region" description="Helical" evidence="1">
    <location>
        <begin position="105"/>
        <end position="126"/>
    </location>
</feature>
<feature type="transmembrane region" description="Helical" evidence="1">
    <location>
        <begin position="292"/>
        <end position="313"/>
    </location>
</feature>
<feature type="transmembrane region" description="Helical" evidence="1">
    <location>
        <begin position="49"/>
        <end position="67"/>
    </location>
</feature>
<name>A0A918PK86_9BACT</name>
<accession>A0A918PK86</accession>
<dbReference type="InterPro" id="IPR036259">
    <property type="entry name" value="MFS_trans_sf"/>
</dbReference>
<comment type="caution">
    <text evidence="2">The sequence shown here is derived from an EMBL/GenBank/DDBJ whole genome shotgun (WGS) entry which is preliminary data.</text>
</comment>
<organism evidence="2 3">
    <name type="scientific">Echinicola pacifica</name>
    <dbReference type="NCBI Taxonomy" id="346377"/>
    <lineage>
        <taxon>Bacteria</taxon>
        <taxon>Pseudomonadati</taxon>
        <taxon>Bacteroidota</taxon>
        <taxon>Cytophagia</taxon>
        <taxon>Cytophagales</taxon>
        <taxon>Cyclobacteriaceae</taxon>
        <taxon>Echinicola</taxon>
    </lineage>
</organism>
<keyword evidence="1" id="KW-0472">Membrane</keyword>
<feature type="transmembrane region" description="Helical" evidence="1">
    <location>
        <begin position="257"/>
        <end position="280"/>
    </location>
</feature>
<dbReference type="AlphaFoldDB" id="A0A918PK86"/>
<proteinExistence type="predicted"/>
<dbReference type="InterPro" id="IPR043745">
    <property type="entry name" value="DUF5690"/>
</dbReference>
<gene>
    <name evidence="2" type="ORF">GCM10007049_02310</name>
</gene>
<sequence length="428" mass="48592">MEVKKQQMIFLAHGALAAFGAYFCMYAFRKPFSAVPFEGLGLWGMDYKILLIIAQVLGYAISKFAGIRYVSEMEARHRPWYLVGMILLAELSLVLFALIPAPYNFLLMIFNGLTLGMVWGIVFSYLEGRKFTEILGVALCGSFIVSSGVVKSIGLWTMDQWSISAFWMPAVTGAIFILPMVVFAWMLERLPAPSPEDEALKSPRVPMTKEDRMRVMTRFIFPLLLLVFFYTLLTAFRDFRDNFARELWDSVGFEGDIMVFSYSEMIVAVVVLLILGGVVVIRDNLKALNTYFALLLMGVLTVGGSTMLFQAGILSPFSWMVASGFGLYICYVPFNCLFFDRFIGVFHLKANAGFLIYIADAFGYLGSVMVLVYKNFFMDDISWLNFFIYSSYMIALVGFILMIISRWAIQKKYKAITSEKLMIHEQQV</sequence>
<keyword evidence="1" id="KW-0812">Transmembrane</keyword>
<feature type="transmembrane region" description="Helical" evidence="1">
    <location>
        <begin position="9"/>
        <end position="29"/>
    </location>
</feature>
<dbReference type="EMBL" id="BMWX01000001">
    <property type="protein sequence ID" value="GGZ14002.1"/>
    <property type="molecule type" value="Genomic_DNA"/>
</dbReference>
<feature type="transmembrane region" description="Helical" evidence="1">
    <location>
        <begin position="79"/>
        <end position="99"/>
    </location>
</feature>
<protein>
    <submittedName>
        <fullName evidence="2">Uncharacterized protein</fullName>
    </submittedName>
</protein>
<feature type="transmembrane region" description="Helical" evidence="1">
    <location>
        <begin position="386"/>
        <end position="404"/>
    </location>
</feature>
<feature type="transmembrane region" description="Helical" evidence="1">
    <location>
        <begin position="166"/>
        <end position="187"/>
    </location>
</feature>
<reference evidence="2" key="2">
    <citation type="submission" date="2020-09" db="EMBL/GenBank/DDBJ databases">
        <authorList>
            <person name="Sun Q."/>
            <person name="Kim S."/>
        </authorList>
    </citation>
    <scope>NUCLEOTIDE SEQUENCE</scope>
    <source>
        <strain evidence="2">KCTC 12368</strain>
    </source>
</reference>
<dbReference type="Pfam" id="PF18943">
    <property type="entry name" value="DUF5690"/>
    <property type="match status" value="1"/>
</dbReference>
<dbReference type="RefSeq" id="WP_018474540.1">
    <property type="nucleotide sequence ID" value="NZ_BMWX01000001.1"/>
</dbReference>
<dbReference type="SUPFAM" id="SSF103473">
    <property type="entry name" value="MFS general substrate transporter"/>
    <property type="match status" value="1"/>
</dbReference>
<feature type="transmembrane region" description="Helical" evidence="1">
    <location>
        <begin position="219"/>
        <end position="237"/>
    </location>
</feature>
<evidence type="ECO:0000313" key="2">
    <source>
        <dbReference type="EMBL" id="GGZ14002.1"/>
    </source>
</evidence>
<feature type="transmembrane region" description="Helical" evidence="1">
    <location>
        <begin position="352"/>
        <end position="374"/>
    </location>
</feature>
<reference evidence="2" key="1">
    <citation type="journal article" date="2014" name="Int. J. Syst. Evol. Microbiol.">
        <title>Complete genome sequence of Corynebacterium casei LMG S-19264T (=DSM 44701T), isolated from a smear-ripened cheese.</title>
        <authorList>
            <consortium name="US DOE Joint Genome Institute (JGI-PGF)"/>
            <person name="Walter F."/>
            <person name="Albersmeier A."/>
            <person name="Kalinowski J."/>
            <person name="Ruckert C."/>
        </authorList>
    </citation>
    <scope>NUCLEOTIDE SEQUENCE</scope>
    <source>
        <strain evidence="2">KCTC 12368</strain>
    </source>
</reference>
<keyword evidence="1" id="KW-1133">Transmembrane helix</keyword>
<evidence type="ECO:0000256" key="1">
    <source>
        <dbReference type="SAM" id="Phobius"/>
    </source>
</evidence>
<dbReference type="Proteomes" id="UP000619457">
    <property type="component" value="Unassembled WGS sequence"/>
</dbReference>
<keyword evidence="3" id="KW-1185">Reference proteome</keyword>
<feature type="transmembrane region" description="Helical" evidence="1">
    <location>
        <begin position="319"/>
        <end position="340"/>
    </location>
</feature>
<feature type="transmembrane region" description="Helical" evidence="1">
    <location>
        <begin position="133"/>
        <end position="154"/>
    </location>
</feature>